<dbReference type="InterPro" id="IPR014424">
    <property type="entry name" value="UCP004897_ACT"/>
</dbReference>
<dbReference type="PIRSF" id="PIRSF004897">
    <property type="entry name" value="UCP004897_ACT"/>
    <property type="match status" value="1"/>
</dbReference>
<dbReference type="Proteomes" id="UP001303587">
    <property type="component" value="Chromosome"/>
</dbReference>
<keyword evidence="2" id="KW-1185">Reference proteome</keyword>
<organism evidence="1 2">
    <name type="scientific">Methanolapillus millepedarum</name>
    <dbReference type="NCBI Taxonomy" id="3028296"/>
    <lineage>
        <taxon>Archaea</taxon>
        <taxon>Methanobacteriati</taxon>
        <taxon>Methanobacteriota</taxon>
        <taxon>Stenosarchaea group</taxon>
        <taxon>Methanomicrobia</taxon>
        <taxon>Methanosarcinales</taxon>
        <taxon>Methanosarcinaceae</taxon>
        <taxon>Methanolapillus</taxon>
    </lineage>
</organism>
<dbReference type="AlphaFoldDB" id="A0AA96V2F6"/>
<accession>A0AA96V2F6</accession>
<evidence type="ECO:0000313" key="2">
    <source>
        <dbReference type="Proteomes" id="UP001303587"/>
    </source>
</evidence>
<name>A0AA96V2F6_9EURY</name>
<evidence type="ECO:0000313" key="1">
    <source>
        <dbReference type="EMBL" id="WNY24748.1"/>
    </source>
</evidence>
<dbReference type="EMBL" id="CP131060">
    <property type="protein sequence ID" value="WNY24748.1"/>
    <property type="molecule type" value="Genomic_DNA"/>
</dbReference>
<proteinExistence type="predicted"/>
<reference evidence="1 2" key="1">
    <citation type="submission" date="2023-07" db="EMBL/GenBank/DDBJ databases">
        <title>Closed genoem sequence of Methanosarcinaceae archaeon Ac7.</title>
        <authorList>
            <person name="Poehlein A."/>
            <person name="Protasov E."/>
            <person name="Platt K."/>
            <person name="Reeh H."/>
            <person name="Daniel R."/>
            <person name="Brune A."/>
        </authorList>
    </citation>
    <scope>NUCLEOTIDE SEQUENCE [LARGE SCALE GENOMIC DNA]</scope>
    <source>
        <strain evidence="1 2">Ac7</strain>
    </source>
</reference>
<evidence type="ECO:0008006" key="3">
    <source>
        <dbReference type="Google" id="ProtNLM"/>
    </source>
</evidence>
<gene>
    <name evidence="1" type="ORF">MsAc7_02720</name>
</gene>
<sequence length="178" mass="19736">MYKIDSNGGIVIWEPIRIKFEKYPAQEKVVKLLFERGFQVNSEGKVVSGNIEIPHVQIGKEVRVDRRVVDATAKHILEDEMLFDIFKNVKSIPFLADVAPHLNLGVVVITPDDGADVGIISNVTRIISDAGLSIRQAVSDDPYFTDNPKLTIITNEKIPGNLVERILKAKGVKGVSVY</sequence>
<protein>
    <recommendedName>
        <fullName evidence="3">ACT domain-containing protein</fullName>
    </recommendedName>
</protein>